<dbReference type="SUPFAM" id="SSF52058">
    <property type="entry name" value="L domain-like"/>
    <property type="match status" value="1"/>
</dbReference>
<dbReference type="InterPro" id="IPR032675">
    <property type="entry name" value="LRR_dom_sf"/>
</dbReference>
<feature type="coiled-coil region" evidence="1">
    <location>
        <begin position="372"/>
        <end position="411"/>
    </location>
</feature>
<protein>
    <submittedName>
        <fullName evidence="2">Uncharacterized protein</fullName>
    </submittedName>
</protein>
<dbReference type="VEuPathDB" id="FungiDB:FUN_002788"/>
<dbReference type="Proteomes" id="UP000234323">
    <property type="component" value="Unassembled WGS sequence"/>
</dbReference>
<dbReference type="Gene3D" id="3.80.10.10">
    <property type="entry name" value="Ribonuclease Inhibitor"/>
    <property type="match status" value="1"/>
</dbReference>
<sequence length="847" mass="99030">MSQKQILDYVFNSKKKKNNDLRKKQISIKDYIPGTSDELNYLREYPNLEKLEIFGYFEYINNSNISTTELYLDCKNLKELTCSRINLTILDFKQNNELERLNCCYNNLTSINFLKNLSNPKNLKILKIDNNNIKSTTLDFLRPFVNLENLSLNSYVNLKQLEGSYNQFYGSLKPLENLSKLKELNISNTDIDSGLEFLSESIEIFRCSTDYYKAKCKVIANIFANEQGILETDMNGIKDFSKKLKAYKQKLQDESQELKTQLMELKQKKEDSDRNLLNLEIIAEIYYQCSQMEIKTNQKKYQKIQMELINLQQQIFQLEQDNQELKLLSNRQIMEFTEKENAFKTQINCLQNENQTLAGNYAEQLNLNKLMNEQIVKDKLNLQEQLDQSEAKNQELELLSAKQIREFAEKESTFQIQIDFLQNENHTLVGSLAIQLKQNKLTNKQVQSQIGKLKKDKLELQEKLIKSAACIQKLKSQKANLIKQKDSLEDKLNQSQTTYQQIEHEIIDNSNMLKALLQSQDLNGKENELKAKLEKEIIQLEGKLNNEKQIKAQLNQALQFKENKINELERKLIYLDQERIGQLKAKERELIEIKKELVDKLTRGEDTKEIHKEKQAKKKELNEIRQELMKTSASCDANRKKQILNQANNFLKAKDDFLISRGKAIKKLQECYNNLEGSTNKGRHARNEIIGDGVTSLEKSIPVAGRAFCFLGDMVNIENKISKVKFANKRTKEFQSILLEYNEAGLFQLNNDHIHLTNIIQENEDLKISQKIKDIFKLDLFDINEYKIFKYATNSWEGNREFLDSIAMLADITSLRNNLDELKSELRQQEKEFKELTQMNNVLYFKA</sequence>
<dbReference type="VEuPathDB" id="FungiDB:RhiirA1_463926"/>
<dbReference type="VEuPathDB" id="FungiDB:RhiirA1_396908"/>
<dbReference type="VEuPathDB" id="FungiDB:FUN_016174"/>
<keyword evidence="1" id="KW-0175">Coiled coil</keyword>
<name>A0A2I1GRM2_9GLOM</name>
<dbReference type="VEuPathDB" id="FungiDB:RhiirFUN_002846"/>
<dbReference type="AlphaFoldDB" id="A0A2I1GRM2"/>
<proteinExistence type="predicted"/>
<dbReference type="VEuPathDB" id="FungiDB:RhiirFUN_002847"/>
<gene>
    <name evidence="2" type="ORF">RhiirA4_465160</name>
</gene>
<accession>A0A2I1GRM2</accession>
<feature type="coiled-coil region" evidence="1">
    <location>
        <begin position="443"/>
        <end position="634"/>
    </location>
</feature>
<reference evidence="2 3" key="1">
    <citation type="submission" date="2015-10" db="EMBL/GenBank/DDBJ databases">
        <title>Genome analyses suggest a sexual origin of heterokaryosis in a supposedly ancient asexual fungus.</title>
        <authorList>
            <person name="Ropars J."/>
            <person name="Sedzielewska K."/>
            <person name="Noel J."/>
            <person name="Charron P."/>
            <person name="Farinelli L."/>
            <person name="Marton T."/>
            <person name="Kruger M."/>
            <person name="Pelin A."/>
            <person name="Brachmann A."/>
            <person name="Corradi N."/>
        </authorList>
    </citation>
    <scope>NUCLEOTIDE SEQUENCE [LARGE SCALE GENOMIC DNA]</scope>
    <source>
        <strain evidence="2 3">A4</strain>
    </source>
</reference>
<feature type="coiled-coil region" evidence="1">
    <location>
        <begin position="237"/>
        <end position="328"/>
    </location>
</feature>
<keyword evidence="3" id="KW-1185">Reference proteome</keyword>
<evidence type="ECO:0000313" key="3">
    <source>
        <dbReference type="Proteomes" id="UP000234323"/>
    </source>
</evidence>
<dbReference type="EMBL" id="LLXI01000722">
    <property type="protein sequence ID" value="PKY49259.1"/>
    <property type="molecule type" value="Genomic_DNA"/>
</dbReference>
<feature type="coiled-coil region" evidence="1">
    <location>
        <begin position="809"/>
        <end position="839"/>
    </location>
</feature>
<evidence type="ECO:0000256" key="1">
    <source>
        <dbReference type="SAM" id="Coils"/>
    </source>
</evidence>
<comment type="caution">
    <text evidence="2">The sequence shown here is derived from an EMBL/GenBank/DDBJ whole genome shotgun (WGS) entry which is preliminary data.</text>
</comment>
<organism evidence="2 3">
    <name type="scientific">Rhizophagus irregularis</name>
    <dbReference type="NCBI Taxonomy" id="588596"/>
    <lineage>
        <taxon>Eukaryota</taxon>
        <taxon>Fungi</taxon>
        <taxon>Fungi incertae sedis</taxon>
        <taxon>Mucoromycota</taxon>
        <taxon>Glomeromycotina</taxon>
        <taxon>Glomeromycetes</taxon>
        <taxon>Glomerales</taxon>
        <taxon>Glomeraceae</taxon>
        <taxon>Rhizophagus</taxon>
    </lineage>
</organism>
<evidence type="ECO:0000313" key="2">
    <source>
        <dbReference type="EMBL" id="PKY49259.1"/>
    </source>
</evidence>